<dbReference type="AlphaFoldDB" id="A0A816T8N3"/>
<evidence type="ECO:0000313" key="1">
    <source>
        <dbReference type="EMBL" id="CAF2097815.1"/>
    </source>
</evidence>
<proteinExistence type="predicted"/>
<dbReference type="EMBL" id="HG994359">
    <property type="protein sequence ID" value="CAF2097815.1"/>
    <property type="molecule type" value="Genomic_DNA"/>
</dbReference>
<protein>
    <submittedName>
        <fullName evidence="1">(rape) hypothetical protein</fullName>
    </submittedName>
</protein>
<gene>
    <name evidence="1" type="ORF">DARMORV10_A05P20300.1</name>
</gene>
<dbReference type="Proteomes" id="UP001295469">
    <property type="component" value="Chromosome A05"/>
</dbReference>
<accession>A0A816T8N3</accession>
<name>A0A816T8N3_BRANA</name>
<organism evidence="1">
    <name type="scientific">Brassica napus</name>
    <name type="common">Rape</name>
    <dbReference type="NCBI Taxonomy" id="3708"/>
    <lineage>
        <taxon>Eukaryota</taxon>
        <taxon>Viridiplantae</taxon>
        <taxon>Streptophyta</taxon>
        <taxon>Embryophyta</taxon>
        <taxon>Tracheophyta</taxon>
        <taxon>Spermatophyta</taxon>
        <taxon>Magnoliopsida</taxon>
        <taxon>eudicotyledons</taxon>
        <taxon>Gunneridae</taxon>
        <taxon>Pentapetalae</taxon>
        <taxon>rosids</taxon>
        <taxon>malvids</taxon>
        <taxon>Brassicales</taxon>
        <taxon>Brassicaceae</taxon>
        <taxon>Brassiceae</taxon>
        <taxon>Brassica</taxon>
    </lineage>
</organism>
<sequence>MTAAPPPNCRFWSFRGQECDQSSVPTIHFTNPPFSFRPQKKKFLESSSTQARLAYILSYT</sequence>
<reference evidence="1" key="1">
    <citation type="submission" date="2021-01" db="EMBL/GenBank/DDBJ databases">
        <authorList>
            <consortium name="Genoscope - CEA"/>
            <person name="William W."/>
        </authorList>
    </citation>
    <scope>NUCLEOTIDE SEQUENCE</scope>
</reference>